<evidence type="ECO:0000256" key="5">
    <source>
        <dbReference type="ARBA" id="ARBA00022692"/>
    </source>
</evidence>
<sequence>MALFLKINRTYLDQKNLDQKKEFKSFISTLFNWRPDSYIIPPVSKNSNEKENPSIIKSPTTSQINKILINRSIIIIAKYLLLEIGVFTLLILTNYKVEIPEKAYQIRLIEFFTNGILPFTISSMGLYLNFKGVIYLWLSLNYDVITFIVAIIYRFIFRKSILIQSGILTPSEYASLEEWIITFLFNTKHLFNAPLISSSPREFWSIRWHLLLNESLKELGYLPINNLFSTIFSKKIANIMGVLGSFGISGLIHEYYLITNFNIWTGEHFFFFMTHGIIFILWEIIFNNNNNNNKSKNEDTMIGKFLKWILFLIIHLILLPALIEPSIRKLEFSDMSSSISKLFVKEL</sequence>
<dbReference type="InterPro" id="IPR044851">
    <property type="entry name" value="Wax_synthase"/>
</dbReference>
<feature type="transmembrane region" description="Helical" evidence="8">
    <location>
        <begin position="73"/>
        <end position="95"/>
    </location>
</feature>
<evidence type="ECO:0000256" key="2">
    <source>
        <dbReference type="ARBA" id="ARBA00005179"/>
    </source>
</evidence>
<evidence type="ECO:0000256" key="8">
    <source>
        <dbReference type="SAM" id="Phobius"/>
    </source>
</evidence>
<dbReference type="PANTHER" id="PTHR31595:SF57">
    <property type="entry name" value="OS04G0481900 PROTEIN"/>
    <property type="match status" value="1"/>
</dbReference>
<feature type="transmembrane region" description="Helical" evidence="8">
    <location>
        <begin position="107"/>
        <end position="128"/>
    </location>
</feature>
<proteinExistence type="inferred from homology"/>
<evidence type="ECO:0000256" key="7">
    <source>
        <dbReference type="ARBA" id="ARBA00023136"/>
    </source>
</evidence>
<keyword evidence="7 8" id="KW-0472">Membrane</keyword>
<keyword evidence="4" id="KW-0808">Transferase</keyword>
<comment type="similarity">
    <text evidence="3">Belongs to the wax synthase family.</text>
</comment>
<feature type="transmembrane region" description="Helical" evidence="8">
    <location>
        <begin position="236"/>
        <end position="256"/>
    </location>
</feature>
<comment type="caution">
    <text evidence="10">The sequence shown here is derived from an EMBL/GenBank/DDBJ whole genome shotgun (WGS) entry which is preliminary data.</text>
</comment>
<dbReference type="PANTHER" id="PTHR31595">
    <property type="entry name" value="LONG-CHAIN-ALCOHOL O-FATTY-ACYLTRANSFERASE 3-RELATED"/>
    <property type="match status" value="1"/>
</dbReference>
<comment type="pathway">
    <text evidence="2">Secondary metabolite biosynthesis.</text>
</comment>
<comment type="subcellular location">
    <subcellularLocation>
        <location evidence="1">Membrane</location>
        <topology evidence="1">Multi-pass membrane protein</topology>
    </subcellularLocation>
</comment>
<evidence type="ECO:0000256" key="6">
    <source>
        <dbReference type="ARBA" id="ARBA00022989"/>
    </source>
</evidence>
<keyword evidence="11" id="KW-1185">Reference proteome</keyword>
<evidence type="ECO:0000256" key="3">
    <source>
        <dbReference type="ARBA" id="ARBA00007282"/>
    </source>
</evidence>
<evidence type="ECO:0000313" key="10">
    <source>
        <dbReference type="EMBL" id="PKY59818.1"/>
    </source>
</evidence>
<feature type="transmembrane region" description="Helical" evidence="8">
    <location>
        <begin position="134"/>
        <end position="156"/>
    </location>
</feature>
<dbReference type="GO" id="GO:0016020">
    <property type="term" value="C:membrane"/>
    <property type="evidence" value="ECO:0007669"/>
    <property type="project" value="UniProtKB-SubCell"/>
</dbReference>
<evidence type="ECO:0000313" key="11">
    <source>
        <dbReference type="Proteomes" id="UP000234323"/>
    </source>
</evidence>
<keyword evidence="6 8" id="KW-1133">Transmembrane helix</keyword>
<feature type="domain" description="Wax synthase" evidence="9">
    <location>
        <begin position="189"/>
        <end position="272"/>
    </location>
</feature>
<dbReference type="VEuPathDB" id="FungiDB:FUN_020485"/>
<dbReference type="EMBL" id="LLXI01003788">
    <property type="protein sequence ID" value="PKY59818.1"/>
    <property type="molecule type" value="Genomic_DNA"/>
</dbReference>
<keyword evidence="5 8" id="KW-0812">Transmembrane</keyword>
<dbReference type="GO" id="GO:0008374">
    <property type="term" value="F:O-acyltransferase activity"/>
    <property type="evidence" value="ECO:0007669"/>
    <property type="project" value="InterPro"/>
</dbReference>
<dbReference type="GO" id="GO:0006629">
    <property type="term" value="P:lipid metabolic process"/>
    <property type="evidence" value="ECO:0007669"/>
    <property type="project" value="InterPro"/>
</dbReference>
<gene>
    <name evidence="10" type="ORF">RhiirA4_430693</name>
</gene>
<dbReference type="AlphaFoldDB" id="A0A2I1HLP5"/>
<evidence type="ECO:0000256" key="4">
    <source>
        <dbReference type="ARBA" id="ARBA00022679"/>
    </source>
</evidence>
<evidence type="ECO:0000259" key="9">
    <source>
        <dbReference type="Pfam" id="PF13813"/>
    </source>
</evidence>
<dbReference type="Pfam" id="PF13813">
    <property type="entry name" value="MBOAT_2"/>
    <property type="match status" value="1"/>
</dbReference>
<reference evidence="10 11" key="1">
    <citation type="submission" date="2015-10" db="EMBL/GenBank/DDBJ databases">
        <title>Genome analyses suggest a sexual origin of heterokaryosis in a supposedly ancient asexual fungus.</title>
        <authorList>
            <person name="Ropars J."/>
            <person name="Sedzielewska K."/>
            <person name="Noel J."/>
            <person name="Charron P."/>
            <person name="Farinelli L."/>
            <person name="Marton T."/>
            <person name="Kruger M."/>
            <person name="Pelin A."/>
            <person name="Brachmann A."/>
            <person name="Corradi N."/>
        </authorList>
    </citation>
    <scope>NUCLEOTIDE SEQUENCE [LARGE SCALE GENOMIC DNA]</scope>
    <source>
        <strain evidence="10 11">A4</strain>
    </source>
</reference>
<dbReference type="Proteomes" id="UP000234323">
    <property type="component" value="Unassembled WGS sequence"/>
</dbReference>
<accession>A0A2I1HLP5</accession>
<feature type="transmembrane region" description="Helical" evidence="8">
    <location>
        <begin position="268"/>
        <end position="285"/>
    </location>
</feature>
<feature type="transmembrane region" description="Helical" evidence="8">
    <location>
        <begin position="305"/>
        <end position="323"/>
    </location>
</feature>
<organism evidence="10 11">
    <name type="scientific">Rhizophagus irregularis</name>
    <dbReference type="NCBI Taxonomy" id="588596"/>
    <lineage>
        <taxon>Eukaryota</taxon>
        <taxon>Fungi</taxon>
        <taxon>Fungi incertae sedis</taxon>
        <taxon>Mucoromycota</taxon>
        <taxon>Glomeromycotina</taxon>
        <taxon>Glomeromycetes</taxon>
        <taxon>Glomerales</taxon>
        <taxon>Glomeraceae</taxon>
        <taxon>Rhizophagus</taxon>
    </lineage>
</organism>
<dbReference type="VEuPathDB" id="FungiDB:RhiirFUN_000670"/>
<protein>
    <recommendedName>
        <fullName evidence="9">Wax synthase domain-containing protein</fullName>
    </recommendedName>
</protein>
<name>A0A2I1HLP5_9GLOM</name>
<dbReference type="InterPro" id="IPR032805">
    <property type="entry name" value="Wax_synthase_dom"/>
</dbReference>
<evidence type="ECO:0000256" key="1">
    <source>
        <dbReference type="ARBA" id="ARBA00004141"/>
    </source>
</evidence>
<dbReference type="VEuPathDB" id="FungiDB:RhiirA1_450445"/>